<dbReference type="Gene3D" id="1.20.1730.10">
    <property type="entry name" value="Sodium/glucose cotransporter"/>
    <property type="match status" value="1"/>
</dbReference>
<dbReference type="InterPro" id="IPR038377">
    <property type="entry name" value="Na/Glc_symporter_sf"/>
</dbReference>
<feature type="transmembrane region" description="Helical" evidence="10">
    <location>
        <begin position="433"/>
        <end position="457"/>
    </location>
</feature>
<evidence type="ECO:0000256" key="2">
    <source>
        <dbReference type="ARBA" id="ARBA00006434"/>
    </source>
</evidence>
<keyword evidence="5 10" id="KW-0812">Transmembrane</keyword>
<feature type="transmembrane region" description="Helical" evidence="10">
    <location>
        <begin position="297"/>
        <end position="322"/>
    </location>
</feature>
<dbReference type="GO" id="GO:0005886">
    <property type="term" value="C:plasma membrane"/>
    <property type="evidence" value="ECO:0007669"/>
    <property type="project" value="UniProtKB-SubCell"/>
</dbReference>
<feature type="transmembrane region" description="Helical" evidence="10">
    <location>
        <begin position="197"/>
        <end position="217"/>
    </location>
</feature>
<dbReference type="GO" id="GO:0015293">
    <property type="term" value="F:symporter activity"/>
    <property type="evidence" value="ECO:0007669"/>
    <property type="project" value="UniProtKB-KW"/>
</dbReference>
<feature type="transmembrane region" description="Helical" evidence="10">
    <location>
        <begin position="408"/>
        <end position="427"/>
    </location>
</feature>
<evidence type="ECO:0000256" key="3">
    <source>
        <dbReference type="ARBA" id="ARBA00022448"/>
    </source>
</evidence>
<dbReference type="PANTHER" id="PTHR48086">
    <property type="entry name" value="SODIUM/PROLINE SYMPORTER-RELATED"/>
    <property type="match status" value="1"/>
</dbReference>
<evidence type="ECO:0000256" key="5">
    <source>
        <dbReference type="ARBA" id="ARBA00022692"/>
    </source>
</evidence>
<evidence type="ECO:0000313" key="12">
    <source>
        <dbReference type="Proteomes" id="UP000642748"/>
    </source>
</evidence>
<gene>
    <name evidence="11" type="ORF">Raf01_12900</name>
</gene>
<keyword evidence="12" id="KW-1185">Reference proteome</keyword>
<keyword evidence="3" id="KW-0813">Transport</keyword>
<evidence type="ECO:0000256" key="10">
    <source>
        <dbReference type="SAM" id="Phobius"/>
    </source>
</evidence>
<feature type="transmembrane region" description="Helical" evidence="10">
    <location>
        <begin position="263"/>
        <end position="285"/>
    </location>
</feature>
<evidence type="ECO:0000256" key="6">
    <source>
        <dbReference type="ARBA" id="ARBA00022847"/>
    </source>
</evidence>
<dbReference type="PANTHER" id="PTHR48086:SF6">
    <property type="entry name" value="CATION_ACETATE SYMPORTER ACTP"/>
    <property type="match status" value="1"/>
</dbReference>
<feature type="transmembrane region" description="Helical" evidence="10">
    <location>
        <begin position="358"/>
        <end position="387"/>
    </location>
</feature>
<feature type="transmembrane region" description="Helical" evidence="10">
    <location>
        <begin position="6"/>
        <end position="28"/>
    </location>
</feature>
<dbReference type="GO" id="GO:0015123">
    <property type="term" value="F:acetate transmembrane transporter activity"/>
    <property type="evidence" value="ECO:0007669"/>
    <property type="project" value="TreeGrafter"/>
</dbReference>
<feature type="transmembrane region" description="Helical" evidence="10">
    <location>
        <begin position="469"/>
        <end position="490"/>
    </location>
</feature>
<dbReference type="GO" id="GO:0006847">
    <property type="term" value="P:plasma membrane acetate transport"/>
    <property type="evidence" value="ECO:0007669"/>
    <property type="project" value="TreeGrafter"/>
</dbReference>
<keyword evidence="7 10" id="KW-1133">Transmembrane helix</keyword>
<dbReference type="InterPro" id="IPR001734">
    <property type="entry name" value="Na/solute_symporter"/>
</dbReference>
<feature type="transmembrane region" description="Helical" evidence="10">
    <location>
        <begin position="533"/>
        <end position="552"/>
    </location>
</feature>
<comment type="similarity">
    <text evidence="2 9">Belongs to the sodium:solute symporter (SSF) (TC 2.A.21) family.</text>
</comment>
<comment type="caution">
    <text evidence="11">The sequence shown here is derived from an EMBL/GenBank/DDBJ whole genome shotgun (WGS) entry which is preliminary data.</text>
</comment>
<evidence type="ECO:0000256" key="7">
    <source>
        <dbReference type="ARBA" id="ARBA00022989"/>
    </source>
</evidence>
<dbReference type="RefSeq" id="WP_203916804.1">
    <property type="nucleotide sequence ID" value="NZ_BONZ01000013.1"/>
</dbReference>
<dbReference type="EMBL" id="BONZ01000013">
    <property type="protein sequence ID" value="GIH13118.1"/>
    <property type="molecule type" value="Genomic_DNA"/>
</dbReference>
<proteinExistence type="inferred from homology"/>
<evidence type="ECO:0000256" key="8">
    <source>
        <dbReference type="ARBA" id="ARBA00023136"/>
    </source>
</evidence>
<evidence type="ECO:0000256" key="4">
    <source>
        <dbReference type="ARBA" id="ARBA00022475"/>
    </source>
</evidence>
<keyword evidence="8 10" id="KW-0472">Membrane</keyword>
<evidence type="ECO:0000256" key="9">
    <source>
        <dbReference type="RuleBase" id="RU362091"/>
    </source>
</evidence>
<protein>
    <submittedName>
        <fullName evidence="11">Cation acetate symporter</fullName>
    </submittedName>
</protein>
<evidence type="ECO:0000313" key="11">
    <source>
        <dbReference type="EMBL" id="GIH13118.1"/>
    </source>
</evidence>
<feature type="transmembrane region" description="Helical" evidence="10">
    <location>
        <begin position="78"/>
        <end position="99"/>
    </location>
</feature>
<feature type="transmembrane region" description="Helical" evidence="10">
    <location>
        <begin position="165"/>
        <end position="185"/>
    </location>
</feature>
<sequence>MSSTARTLTIVLFLVLVLVTLAITIWANRQTRNATDFYAGGRSFSGFQNGMAIGGDYMSAASFLGIAGIIALSGYDGFLYSIGFLVAWLVALLLVAELLRNSGRYTMADVLAYRMRQTPVRTAASVSTIVVSIFYLLAQMVGAGSLVALLLGIKEGQTFLGLTPTTAKILTIVLIGILMIAYVVIGGMKGTTYVQIVKAFMLMLGAILMALLVAIAFRFNLSSLLGDAAAKSGKGAEFLEPGLKYGKDIAGNSGATLVSKLDLLSLGAALVLGTAGLPHVLIRFYAVPNAKAARRSVLWAIGIIGVFYLLTLALGFGAAALVGGKAIAAQDPGGNTAAPQLAQVLGARYLGGSTGGAVLLAVIAAVAFATILAVVAGLTLASSSSVAHDLYANVLRRGQTSEREEVNVARYAAFGVGAVAIVLAVFARSLNVAFLVAVAFAIAASANLPAILFSLFWKKFNTRGAVWGIYGGLISAVLVVLLSPICWGGSNSNLPAVKLTATQAADCGVPTSSTEVNNATALFSCTTPAPIPFSNPGLISIPIGFLAAYIGARTSRERDPERYAELEVRSLTGAGSV</sequence>
<feature type="transmembrane region" description="Helical" evidence="10">
    <location>
        <begin position="120"/>
        <end position="153"/>
    </location>
</feature>
<dbReference type="Pfam" id="PF00474">
    <property type="entry name" value="SSF"/>
    <property type="match status" value="1"/>
</dbReference>
<organism evidence="11 12">
    <name type="scientific">Rugosimonospora africana</name>
    <dbReference type="NCBI Taxonomy" id="556532"/>
    <lineage>
        <taxon>Bacteria</taxon>
        <taxon>Bacillati</taxon>
        <taxon>Actinomycetota</taxon>
        <taxon>Actinomycetes</taxon>
        <taxon>Micromonosporales</taxon>
        <taxon>Micromonosporaceae</taxon>
        <taxon>Rugosimonospora</taxon>
    </lineage>
</organism>
<name>A0A8J3QPL0_9ACTN</name>
<dbReference type="AlphaFoldDB" id="A0A8J3QPL0"/>
<evidence type="ECO:0000256" key="1">
    <source>
        <dbReference type="ARBA" id="ARBA00004651"/>
    </source>
</evidence>
<keyword evidence="6" id="KW-0769">Symport</keyword>
<dbReference type="CDD" id="cd11480">
    <property type="entry name" value="SLC5sbd_u4"/>
    <property type="match status" value="1"/>
</dbReference>
<comment type="subcellular location">
    <subcellularLocation>
        <location evidence="1">Cell membrane</location>
        <topology evidence="1">Multi-pass membrane protein</topology>
    </subcellularLocation>
</comment>
<feature type="transmembrane region" description="Helical" evidence="10">
    <location>
        <begin position="49"/>
        <end position="72"/>
    </location>
</feature>
<dbReference type="PROSITE" id="PS50283">
    <property type="entry name" value="NA_SOLUT_SYMP_3"/>
    <property type="match status" value="1"/>
</dbReference>
<accession>A0A8J3QPL0</accession>
<dbReference type="InterPro" id="IPR050277">
    <property type="entry name" value="Sodium:Solute_Symporter"/>
</dbReference>
<reference evidence="11" key="1">
    <citation type="submission" date="2021-01" db="EMBL/GenBank/DDBJ databases">
        <title>Whole genome shotgun sequence of Rugosimonospora africana NBRC 104875.</title>
        <authorList>
            <person name="Komaki H."/>
            <person name="Tamura T."/>
        </authorList>
    </citation>
    <scope>NUCLEOTIDE SEQUENCE</scope>
    <source>
        <strain evidence="11">NBRC 104875</strain>
    </source>
</reference>
<keyword evidence="4" id="KW-1003">Cell membrane</keyword>
<dbReference type="Proteomes" id="UP000642748">
    <property type="component" value="Unassembled WGS sequence"/>
</dbReference>